<accession>X8CKX0</accession>
<dbReference type="PATRIC" id="fig|1299334.3.peg.2635"/>
<gene>
    <name evidence="1" type="ORF">I553_8534</name>
</gene>
<proteinExistence type="predicted"/>
<comment type="caution">
    <text evidence="1">The sequence shown here is derived from an EMBL/GenBank/DDBJ whole genome shotgun (WGS) entry which is preliminary data.</text>
</comment>
<dbReference type="AlphaFoldDB" id="X8CKX0"/>
<reference evidence="1" key="1">
    <citation type="submission" date="2014-01" db="EMBL/GenBank/DDBJ databases">
        <authorList>
            <person name="Brown-Elliot B."/>
            <person name="Wallace R."/>
            <person name="Lenaerts A."/>
            <person name="Ordway D."/>
            <person name="DeGroote M.A."/>
            <person name="Parker T."/>
            <person name="Sizemore C."/>
            <person name="Tallon L.J."/>
            <person name="Sadzewicz L.K."/>
            <person name="Sengamalay N."/>
            <person name="Fraser C.M."/>
            <person name="Hine E."/>
            <person name="Shefchek K.A."/>
            <person name="Das S.P."/>
            <person name="Tettelin H."/>
        </authorList>
    </citation>
    <scope>NUCLEOTIDE SEQUENCE [LARGE SCALE GENOMIC DNA]</scope>
    <source>
        <strain evidence="1">4042</strain>
    </source>
</reference>
<protein>
    <submittedName>
        <fullName evidence="1">Uncharacterized protein</fullName>
    </submittedName>
</protein>
<dbReference type="EMBL" id="JAOB01000029">
    <property type="protein sequence ID" value="EUA56486.1"/>
    <property type="molecule type" value="Genomic_DNA"/>
</dbReference>
<evidence type="ECO:0000313" key="1">
    <source>
        <dbReference type="EMBL" id="EUA56486.1"/>
    </source>
</evidence>
<name>X8CKX0_MYCXE</name>
<organism evidence="1">
    <name type="scientific">Mycobacterium xenopi 4042</name>
    <dbReference type="NCBI Taxonomy" id="1299334"/>
    <lineage>
        <taxon>Bacteria</taxon>
        <taxon>Bacillati</taxon>
        <taxon>Actinomycetota</taxon>
        <taxon>Actinomycetes</taxon>
        <taxon>Mycobacteriales</taxon>
        <taxon>Mycobacteriaceae</taxon>
        <taxon>Mycobacterium</taxon>
    </lineage>
</organism>
<sequence length="38" mass="4200">MNCVSSQRAIAAMMLPMPTKINLLDRGRRTLVLALTGR</sequence>